<comment type="caution">
    <text evidence="1">The sequence shown here is derived from an EMBL/GenBank/DDBJ whole genome shotgun (WGS) entry which is preliminary data.</text>
</comment>
<dbReference type="AlphaFoldDB" id="A0A1X2IWL1"/>
<reference evidence="1 2" key="1">
    <citation type="submission" date="2016-07" db="EMBL/GenBank/DDBJ databases">
        <title>Pervasive Adenine N6-methylation of Active Genes in Fungi.</title>
        <authorList>
            <consortium name="DOE Joint Genome Institute"/>
            <person name="Mondo S.J."/>
            <person name="Dannebaum R.O."/>
            <person name="Kuo R.C."/>
            <person name="Labutti K."/>
            <person name="Haridas S."/>
            <person name="Kuo A."/>
            <person name="Salamov A."/>
            <person name="Ahrendt S.R."/>
            <person name="Lipzen A."/>
            <person name="Sullivan W."/>
            <person name="Andreopoulos W.B."/>
            <person name="Clum A."/>
            <person name="Lindquist E."/>
            <person name="Daum C."/>
            <person name="Ramamoorthy G.K."/>
            <person name="Gryganskyi A."/>
            <person name="Culley D."/>
            <person name="Magnuson J.K."/>
            <person name="James T.Y."/>
            <person name="O'Malley M.A."/>
            <person name="Stajich J.E."/>
            <person name="Spatafora J.W."/>
            <person name="Visel A."/>
            <person name="Grigoriev I.V."/>
        </authorList>
    </citation>
    <scope>NUCLEOTIDE SEQUENCE [LARGE SCALE GENOMIC DNA]</scope>
    <source>
        <strain evidence="1 2">NRRL 1336</strain>
    </source>
</reference>
<evidence type="ECO:0000313" key="1">
    <source>
        <dbReference type="EMBL" id="ORZ23445.1"/>
    </source>
</evidence>
<gene>
    <name evidence="1" type="ORF">BCR42DRAFT_388010</name>
</gene>
<dbReference type="EMBL" id="MCGE01000003">
    <property type="protein sequence ID" value="ORZ23445.1"/>
    <property type="molecule type" value="Genomic_DNA"/>
</dbReference>
<organism evidence="1 2">
    <name type="scientific">Absidia repens</name>
    <dbReference type="NCBI Taxonomy" id="90262"/>
    <lineage>
        <taxon>Eukaryota</taxon>
        <taxon>Fungi</taxon>
        <taxon>Fungi incertae sedis</taxon>
        <taxon>Mucoromycota</taxon>
        <taxon>Mucoromycotina</taxon>
        <taxon>Mucoromycetes</taxon>
        <taxon>Mucorales</taxon>
        <taxon>Cunninghamellaceae</taxon>
        <taxon>Absidia</taxon>
    </lineage>
</organism>
<evidence type="ECO:0000313" key="2">
    <source>
        <dbReference type="Proteomes" id="UP000193560"/>
    </source>
</evidence>
<dbReference type="Proteomes" id="UP000193560">
    <property type="component" value="Unassembled WGS sequence"/>
</dbReference>
<name>A0A1X2IWL1_9FUNG</name>
<sequence length="165" mass="19264">MTWYLYLRSSSDCHPPILYLIFDGTLRRTIQRRLFHREFISLNHFLNFSFMTQNKAACPRDRPFDSYHTCQPIIFCTTGPLDKVSSYFILDEGKRLFRVNHQKLPEEGGGTCLLSSSDLDFLPTLMFGLRYLLGKIENKVSRSFSPGLFFTLIGGYFRYFFSVPV</sequence>
<proteinExistence type="predicted"/>
<accession>A0A1X2IWL1</accession>
<keyword evidence="2" id="KW-1185">Reference proteome</keyword>
<protein>
    <submittedName>
        <fullName evidence="1">Uncharacterized protein</fullName>
    </submittedName>
</protein>